<dbReference type="EMBL" id="LGTW01000004">
    <property type="protein sequence ID" value="KWX24551.1"/>
    <property type="molecule type" value="Genomic_DNA"/>
</dbReference>
<evidence type="ECO:0000256" key="10">
    <source>
        <dbReference type="ARBA" id="ARBA00022532"/>
    </source>
</evidence>
<dbReference type="InterPro" id="IPR050573">
    <property type="entry name" value="SDH/FRD_Iron-Sulfur"/>
</dbReference>
<feature type="domain" description="2Fe-2S ferredoxin-type" evidence="22">
    <location>
        <begin position="8"/>
        <end position="97"/>
    </location>
</feature>
<organism evidence="24 25">
    <name type="scientific">Mycolicibacterium wolinskyi</name>
    <dbReference type="NCBI Taxonomy" id="59750"/>
    <lineage>
        <taxon>Bacteria</taxon>
        <taxon>Bacillati</taxon>
        <taxon>Actinomycetota</taxon>
        <taxon>Actinomycetes</taxon>
        <taxon>Mycobacteriales</taxon>
        <taxon>Mycobacteriaceae</taxon>
        <taxon>Mycolicibacterium</taxon>
    </lineage>
</organism>
<dbReference type="GO" id="GO:0051537">
    <property type="term" value="F:2 iron, 2 sulfur cluster binding"/>
    <property type="evidence" value="ECO:0007669"/>
    <property type="project" value="UniProtKB-KW"/>
</dbReference>
<keyword evidence="8" id="KW-1003">Cell membrane</keyword>
<evidence type="ECO:0000256" key="5">
    <source>
        <dbReference type="ARBA" id="ARBA00012792"/>
    </source>
</evidence>
<comment type="cofactor">
    <cofactor evidence="21">
        <name>[2Fe-2S] cluster</name>
        <dbReference type="ChEBI" id="CHEBI:190135"/>
    </cofactor>
    <text evidence="21">Binds 1 [2Fe-2S] cluster.</text>
</comment>
<accession>A0A132PQE2</accession>
<evidence type="ECO:0000256" key="9">
    <source>
        <dbReference type="ARBA" id="ARBA00022485"/>
    </source>
</evidence>
<comment type="caution">
    <text evidence="24">The sequence shown here is derived from an EMBL/GenBank/DDBJ whole genome shotgun (WGS) entry which is preliminary data.</text>
</comment>
<comment type="catalytic activity">
    <reaction evidence="19 21">
        <text>a menaquinone + succinate = a menaquinol + fumarate</text>
        <dbReference type="Rhea" id="RHEA:27834"/>
        <dbReference type="Rhea" id="RHEA-COMP:9537"/>
        <dbReference type="Rhea" id="RHEA-COMP:9539"/>
        <dbReference type="ChEBI" id="CHEBI:16374"/>
        <dbReference type="ChEBI" id="CHEBI:18151"/>
        <dbReference type="ChEBI" id="CHEBI:29806"/>
        <dbReference type="ChEBI" id="CHEBI:30031"/>
        <dbReference type="EC" id="1.3.5.1"/>
    </reaction>
</comment>
<evidence type="ECO:0000256" key="11">
    <source>
        <dbReference type="ARBA" id="ARBA00022714"/>
    </source>
</evidence>
<dbReference type="Pfam" id="PF13085">
    <property type="entry name" value="Fer2_3"/>
    <property type="match status" value="1"/>
</dbReference>
<dbReference type="GO" id="GO:0006099">
    <property type="term" value="P:tricarboxylic acid cycle"/>
    <property type="evidence" value="ECO:0007669"/>
    <property type="project" value="UniProtKB-KW"/>
</dbReference>
<comment type="similarity">
    <text evidence="3 21">Belongs to the succinate dehydrogenase/fumarate reductase iron-sulfur protein family.</text>
</comment>
<evidence type="ECO:0000256" key="20">
    <source>
        <dbReference type="ARBA" id="ARBA00049220"/>
    </source>
</evidence>
<evidence type="ECO:0000256" key="21">
    <source>
        <dbReference type="RuleBase" id="RU361237"/>
    </source>
</evidence>
<evidence type="ECO:0000256" key="15">
    <source>
        <dbReference type="ARBA" id="ARBA00023004"/>
    </source>
</evidence>
<dbReference type="NCBIfam" id="NF004616">
    <property type="entry name" value="PRK05950.1"/>
    <property type="match status" value="1"/>
</dbReference>
<comment type="cofactor">
    <cofactor evidence="21">
        <name>[4Fe-4S] cluster</name>
        <dbReference type="ChEBI" id="CHEBI:49883"/>
    </cofactor>
    <text evidence="21">Binds 1 [4Fe-4S] cluster.</text>
</comment>
<dbReference type="GO" id="GO:0008177">
    <property type="term" value="F:succinate dehydrogenase (quinone) activity"/>
    <property type="evidence" value="ECO:0007669"/>
    <property type="project" value="UniProtKB-EC"/>
</dbReference>
<keyword evidence="7" id="KW-0813">Transport</keyword>
<dbReference type="STRING" id="59750.AWC31_22140"/>
<dbReference type="Gene3D" id="3.10.20.30">
    <property type="match status" value="1"/>
</dbReference>
<evidence type="ECO:0000256" key="2">
    <source>
        <dbReference type="ARBA" id="ARBA00005163"/>
    </source>
</evidence>
<dbReference type="PATRIC" id="fig|59750.3.peg.5378"/>
<dbReference type="InterPro" id="IPR012675">
    <property type="entry name" value="Beta-grasp_dom_sf"/>
</dbReference>
<keyword evidence="10" id="KW-0816">Tricarboxylic acid cycle</keyword>
<keyword evidence="12 21" id="KW-0479">Metal-binding</keyword>
<evidence type="ECO:0000256" key="16">
    <source>
        <dbReference type="ARBA" id="ARBA00023014"/>
    </source>
</evidence>
<dbReference type="InterPro" id="IPR017900">
    <property type="entry name" value="4Fe4S_Fe_S_CS"/>
</dbReference>
<keyword evidence="17" id="KW-0472">Membrane</keyword>
<dbReference type="InterPro" id="IPR006058">
    <property type="entry name" value="2Fe2S_fd_BS"/>
</dbReference>
<dbReference type="GO" id="GO:0009055">
    <property type="term" value="F:electron transfer activity"/>
    <property type="evidence" value="ECO:0007669"/>
    <property type="project" value="InterPro"/>
</dbReference>
<comment type="subunit">
    <text evidence="4">Fumarate dehydrogenase forms part of an enzyme complex containing four subunits: a flavoprotein, an iron-sulfur, and two hydrophobic anchor proteins.</text>
</comment>
<dbReference type="InterPro" id="IPR036010">
    <property type="entry name" value="2Fe-2S_ferredoxin-like_sf"/>
</dbReference>
<evidence type="ECO:0000256" key="1">
    <source>
        <dbReference type="ARBA" id="ARBA00004413"/>
    </source>
</evidence>
<keyword evidence="16 21" id="KW-0411">Iron-sulfur</keyword>
<sequence>MSAERIVMEVTRYQPETDSEPTLQAYEVPLTREWAVLDGLNYIKDRLDGTLTFRWSCRMGICGSCGMTINGDPKLACATFLVDYLPGPVRVEPMRNFPVIRDLVVDISDFMAKLPRVKPWIIRDDELAPEDGEYLQTPAELEDYKRFSMCINCMLCYSACPVYGLEPDFLGPAAIALAQRYNLDSRDEGEPDRRDVLAAADGAWACTYVGECSTACPKGVDPAGAIQQYKLTAAKHSVRDLVMPFRSRRAVR</sequence>
<evidence type="ECO:0000256" key="18">
    <source>
        <dbReference type="ARBA" id="ARBA00023291"/>
    </source>
</evidence>
<evidence type="ECO:0000256" key="4">
    <source>
        <dbReference type="ARBA" id="ARBA00011300"/>
    </source>
</evidence>
<evidence type="ECO:0000313" key="24">
    <source>
        <dbReference type="EMBL" id="KWX24551.1"/>
    </source>
</evidence>
<dbReference type="InterPro" id="IPR025192">
    <property type="entry name" value="Succ_DH/fum_Rdtase_N"/>
</dbReference>
<dbReference type="AlphaFoldDB" id="A0A132PQE2"/>
<dbReference type="PANTHER" id="PTHR11921">
    <property type="entry name" value="SUCCINATE DEHYDROGENASE IRON-SULFUR PROTEIN"/>
    <property type="match status" value="1"/>
</dbReference>
<proteinExistence type="inferred from homology"/>
<evidence type="ECO:0000256" key="13">
    <source>
        <dbReference type="ARBA" id="ARBA00022982"/>
    </source>
</evidence>
<comment type="pathway">
    <text evidence="2">Carbohydrate metabolism; tricarboxylic acid cycle.</text>
</comment>
<evidence type="ECO:0000256" key="6">
    <source>
        <dbReference type="ARBA" id="ARBA00017261"/>
    </source>
</evidence>
<dbReference type="PROSITE" id="PS00198">
    <property type="entry name" value="4FE4S_FER_1"/>
    <property type="match status" value="1"/>
</dbReference>
<keyword evidence="9 21" id="KW-0004">4Fe-4S</keyword>
<gene>
    <name evidence="24" type="ORF">AFM11_07645</name>
</gene>
<evidence type="ECO:0000256" key="17">
    <source>
        <dbReference type="ARBA" id="ARBA00023136"/>
    </source>
</evidence>
<keyword evidence="25" id="KW-1185">Reference proteome</keyword>
<evidence type="ECO:0000313" key="25">
    <source>
        <dbReference type="Proteomes" id="UP000070612"/>
    </source>
</evidence>
<reference evidence="24 25" key="1">
    <citation type="submission" date="2015-07" db="EMBL/GenBank/DDBJ databases">
        <title>A draft genome sequence of Mycobacterium wolinskyi.</title>
        <authorList>
            <person name="de Man T.J."/>
            <person name="Perry K.A."/>
            <person name="Coulliette A.D."/>
            <person name="Jensen B."/>
            <person name="Toney N.C."/>
            <person name="Limbago B.M."/>
            <person name="Noble-Wang J."/>
        </authorList>
    </citation>
    <scope>NUCLEOTIDE SEQUENCE [LARGE SCALE GENOMIC DNA]</scope>
    <source>
        <strain evidence="24 25">CDC_01</strain>
    </source>
</reference>
<dbReference type="PROSITE" id="PS00197">
    <property type="entry name" value="2FE2S_FER_1"/>
    <property type="match status" value="1"/>
</dbReference>
<keyword evidence="18 21" id="KW-0003">3Fe-4S</keyword>
<comment type="cofactor">
    <cofactor evidence="21">
        <name>[3Fe-4S] cluster</name>
        <dbReference type="ChEBI" id="CHEBI:21137"/>
    </cofactor>
    <text evidence="21">Binds 1 [3Fe-4S] cluster.</text>
</comment>
<keyword evidence="15 21" id="KW-0408">Iron</keyword>
<evidence type="ECO:0000256" key="7">
    <source>
        <dbReference type="ARBA" id="ARBA00022448"/>
    </source>
</evidence>
<dbReference type="Gene3D" id="1.10.1060.10">
    <property type="entry name" value="Alpha-helical ferredoxin"/>
    <property type="match status" value="1"/>
</dbReference>
<dbReference type="Proteomes" id="UP000070612">
    <property type="component" value="Unassembled WGS sequence"/>
</dbReference>
<evidence type="ECO:0000256" key="3">
    <source>
        <dbReference type="ARBA" id="ARBA00009433"/>
    </source>
</evidence>
<dbReference type="GO" id="GO:0022904">
    <property type="term" value="P:respiratory electron transport chain"/>
    <property type="evidence" value="ECO:0007669"/>
    <property type="project" value="TreeGrafter"/>
</dbReference>
<dbReference type="SUPFAM" id="SSF54292">
    <property type="entry name" value="2Fe-2S ferredoxin-like"/>
    <property type="match status" value="1"/>
</dbReference>
<dbReference type="InterPro" id="IPR001041">
    <property type="entry name" value="2Fe-2S_ferredoxin-type"/>
</dbReference>
<dbReference type="GO" id="GO:0046872">
    <property type="term" value="F:metal ion binding"/>
    <property type="evidence" value="ECO:0007669"/>
    <property type="project" value="UniProtKB-KW"/>
</dbReference>
<comment type="catalytic activity">
    <reaction evidence="20">
        <text>a quinone + succinate = fumarate + a quinol</text>
        <dbReference type="Rhea" id="RHEA:40523"/>
        <dbReference type="ChEBI" id="CHEBI:24646"/>
        <dbReference type="ChEBI" id="CHEBI:29806"/>
        <dbReference type="ChEBI" id="CHEBI:30031"/>
        <dbReference type="ChEBI" id="CHEBI:132124"/>
        <dbReference type="EC" id="1.3.5.1"/>
    </reaction>
</comment>
<dbReference type="InterPro" id="IPR004489">
    <property type="entry name" value="Succ_DH/fum_Rdtase_Fe-S"/>
</dbReference>
<dbReference type="RefSeq" id="WP_067846053.1">
    <property type="nucleotide sequence ID" value="NZ_LGTW01000004.1"/>
</dbReference>
<dbReference type="NCBIfam" id="NF009051">
    <property type="entry name" value="PRK12385.1"/>
    <property type="match status" value="1"/>
</dbReference>
<dbReference type="PROSITE" id="PS51379">
    <property type="entry name" value="4FE4S_FER_2"/>
    <property type="match status" value="1"/>
</dbReference>
<comment type="subcellular location">
    <subcellularLocation>
        <location evidence="1">Cell membrane</location>
        <topology evidence="1">Peripheral membrane protein</topology>
        <orientation evidence="1">Cytoplasmic side</orientation>
    </subcellularLocation>
</comment>
<evidence type="ECO:0000256" key="19">
    <source>
        <dbReference type="ARBA" id="ARBA00034412"/>
    </source>
</evidence>
<evidence type="ECO:0000256" key="8">
    <source>
        <dbReference type="ARBA" id="ARBA00022475"/>
    </source>
</evidence>
<dbReference type="InterPro" id="IPR009051">
    <property type="entry name" value="Helical_ferredxn"/>
</dbReference>
<evidence type="ECO:0000256" key="14">
    <source>
        <dbReference type="ARBA" id="ARBA00023002"/>
    </source>
</evidence>
<dbReference type="FunFam" id="1.10.1060.10:FF:000003">
    <property type="entry name" value="Succinate dehydrogenase iron-sulfur subunit"/>
    <property type="match status" value="1"/>
</dbReference>
<keyword evidence="11 21" id="KW-0001">2Fe-2S</keyword>
<protein>
    <recommendedName>
        <fullName evidence="6 21">Fumarate reductase iron-sulfur subunit</fullName>
        <ecNumber evidence="5 21">1.3.5.1</ecNumber>
    </recommendedName>
</protein>
<keyword evidence="14" id="KW-0560">Oxidoreductase</keyword>
<keyword evidence="13" id="KW-0249">Electron transport</keyword>
<name>A0A132PQE2_9MYCO</name>
<dbReference type="SUPFAM" id="SSF46548">
    <property type="entry name" value="alpha-helical ferredoxin"/>
    <property type="match status" value="1"/>
</dbReference>
<dbReference type="GO" id="GO:0005886">
    <property type="term" value="C:plasma membrane"/>
    <property type="evidence" value="ECO:0007669"/>
    <property type="project" value="UniProtKB-SubCell"/>
</dbReference>
<dbReference type="Pfam" id="PF13183">
    <property type="entry name" value="Fer4_8"/>
    <property type="match status" value="1"/>
</dbReference>
<dbReference type="GO" id="GO:0051539">
    <property type="term" value="F:4 iron, 4 sulfur cluster binding"/>
    <property type="evidence" value="ECO:0007669"/>
    <property type="project" value="UniProtKB-KW"/>
</dbReference>
<feature type="domain" description="4Fe-4S ferredoxin-type" evidence="23">
    <location>
        <begin position="137"/>
        <end position="170"/>
    </location>
</feature>
<evidence type="ECO:0000259" key="23">
    <source>
        <dbReference type="PROSITE" id="PS51379"/>
    </source>
</evidence>
<dbReference type="EC" id="1.3.5.1" evidence="5 21"/>
<dbReference type="GO" id="GO:0051538">
    <property type="term" value="F:3 iron, 4 sulfur cluster binding"/>
    <property type="evidence" value="ECO:0007669"/>
    <property type="project" value="UniProtKB-KW"/>
</dbReference>
<evidence type="ECO:0000256" key="12">
    <source>
        <dbReference type="ARBA" id="ARBA00022723"/>
    </source>
</evidence>
<dbReference type="InterPro" id="IPR017896">
    <property type="entry name" value="4Fe4S_Fe-S-bd"/>
</dbReference>
<dbReference type="NCBIfam" id="TIGR00384">
    <property type="entry name" value="dhsB"/>
    <property type="match status" value="1"/>
</dbReference>
<evidence type="ECO:0000259" key="22">
    <source>
        <dbReference type="PROSITE" id="PS51085"/>
    </source>
</evidence>
<dbReference type="PANTHER" id="PTHR11921:SF29">
    <property type="entry name" value="SUCCINATE DEHYDROGENASE [UBIQUINONE] IRON-SULFUR SUBUNIT, MITOCHONDRIAL"/>
    <property type="match status" value="1"/>
</dbReference>
<dbReference type="PROSITE" id="PS51085">
    <property type="entry name" value="2FE2S_FER_2"/>
    <property type="match status" value="1"/>
</dbReference>
<dbReference type="FunFam" id="3.10.20.30:FF:000009">
    <property type="entry name" value="Succinate dehydrogenase iron-sulfur subunit"/>
    <property type="match status" value="1"/>
</dbReference>